<dbReference type="PANTHER" id="PTHR35936:SF17">
    <property type="entry name" value="ARGININE-BINDING EXTRACELLULAR PROTEIN ARTP"/>
    <property type="match status" value="1"/>
</dbReference>
<dbReference type="EMBL" id="CP014352">
    <property type="protein sequence ID" value="AMS05510.1"/>
    <property type="molecule type" value="Genomic_DNA"/>
</dbReference>
<name>A0AAC8YFE3_9ACTN</name>
<reference evidence="4 6" key="2">
    <citation type="submission" date="2016-02" db="EMBL/GenBank/DDBJ databases">
        <title>Complete Genome Sequence of Propionibacterium acidipropionici ATCC 55737.</title>
        <authorList>
            <person name="Luna Flores C.H."/>
            <person name="Nielsen L.K."/>
            <person name="Marcellin E."/>
        </authorList>
    </citation>
    <scope>NUCLEOTIDE SEQUENCE [LARGE SCALE GENOMIC DNA]</scope>
    <source>
        <strain evidence="4 6">ATCC 55737</strain>
    </source>
</reference>
<dbReference type="InterPro" id="IPR001638">
    <property type="entry name" value="Solute-binding_3/MltF_N"/>
</dbReference>
<evidence type="ECO:0000259" key="3">
    <source>
        <dbReference type="SMART" id="SM00062"/>
    </source>
</evidence>
<reference evidence="5 7" key="1">
    <citation type="journal article" date="2016" name="Plant Dis.">
        <title>Improved production of propionic acid using genome shuffling.</title>
        <authorList>
            <person name="Luna-Flores C.H."/>
            <person name="Palfreyman R.W."/>
            <person name="Kromer J.O."/>
            <person name="Nielsen L.K."/>
            <person name="Marcellin E."/>
        </authorList>
    </citation>
    <scope>NUCLEOTIDE SEQUENCE [LARGE SCALE GENOMIC DNA]</scope>
    <source>
        <strain evidence="5 7">F3E8</strain>
    </source>
</reference>
<dbReference type="Pfam" id="PF00497">
    <property type="entry name" value="SBP_bac_3"/>
    <property type="match status" value="1"/>
</dbReference>
<evidence type="ECO:0000313" key="5">
    <source>
        <dbReference type="EMBL" id="AOZ46983.1"/>
    </source>
</evidence>
<feature type="chain" id="PRO_5042145090" evidence="2">
    <location>
        <begin position="32"/>
        <end position="299"/>
    </location>
</feature>
<dbReference type="Proteomes" id="UP000075221">
    <property type="component" value="Chromosome"/>
</dbReference>
<dbReference type="InterPro" id="IPR014337">
    <property type="entry name" value="Ectoine_EhuB"/>
</dbReference>
<dbReference type="PANTHER" id="PTHR35936">
    <property type="entry name" value="MEMBRANE-BOUND LYTIC MUREIN TRANSGLYCOSYLASE F"/>
    <property type="match status" value="1"/>
</dbReference>
<proteinExistence type="predicted"/>
<dbReference type="AlphaFoldDB" id="A0AAC8YFE3"/>
<gene>
    <name evidence="5" type="ORF">A8L58_10145</name>
    <name evidence="4" type="ORF">AXH35_08700</name>
</gene>
<dbReference type="EMBL" id="CP015970">
    <property type="protein sequence ID" value="AOZ46983.1"/>
    <property type="molecule type" value="Genomic_DNA"/>
</dbReference>
<dbReference type="Proteomes" id="UP000178666">
    <property type="component" value="Chromosome"/>
</dbReference>
<keyword evidence="1 2" id="KW-0732">Signal</keyword>
<evidence type="ECO:0000313" key="6">
    <source>
        <dbReference type="Proteomes" id="UP000075221"/>
    </source>
</evidence>
<keyword evidence="7" id="KW-1185">Reference proteome</keyword>
<dbReference type="SMART" id="SM00062">
    <property type="entry name" value="PBPb"/>
    <property type="match status" value="1"/>
</dbReference>
<feature type="signal peptide" evidence="2">
    <location>
        <begin position="1"/>
        <end position="31"/>
    </location>
</feature>
<evidence type="ECO:0000256" key="1">
    <source>
        <dbReference type="ARBA" id="ARBA00022729"/>
    </source>
</evidence>
<dbReference type="NCBIfam" id="TIGR02995">
    <property type="entry name" value="ectoine_ehuB"/>
    <property type="match status" value="1"/>
</dbReference>
<accession>A0AAC8YFE3</accession>
<evidence type="ECO:0000256" key="2">
    <source>
        <dbReference type="SAM" id="SignalP"/>
    </source>
</evidence>
<evidence type="ECO:0000313" key="7">
    <source>
        <dbReference type="Proteomes" id="UP000178666"/>
    </source>
</evidence>
<organism evidence="4 6">
    <name type="scientific">Acidipropionibacterium acidipropionici</name>
    <dbReference type="NCBI Taxonomy" id="1748"/>
    <lineage>
        <taxon>Bacteria</taxon>
        <taxon>Bacillati</taxon>
        <taxon>Actinomycetota</taxon>
        <taxon>Actinomycetes</taxon>
        <taxon>Propionibacteriales</taxon>
        <taxon>Propionibacteriaceae</taxon>
        <taxon>Acidipropionibacterium</taxon>
    </lineage>
</organism>
<dbReference type="SUPFAM" id="SSF53850">
    <property type="entry name" value="Periplasmic binding protein-like II"/>
    <property type="match status" value="1"/>
</dbReference>
<feature type="domain" description="Solute-binding protein family 3/N-terminal" evidence="3">
    <location>
        <begin position="57"/>
        <end position="283"/>
    </location>
</feature>
<dbReference type="Gene3D" id="3.40.190.10">
    <property type="entry name" value="Periplasmic binding protein-like II"/>
    <property type="match status" value="2"/>
</dbReference>
<evidence type="ECO:0000313" key="4">
    <source>
        <dbReference type="EMBL" id="AMS05510.1"/>
    </source>
</evidence>
<dbReference type="GO" id="GO:0051470">
    <property type="term" value="P:ectoine transmembrane transport"/>
    <property type="evidence" value="ECO:0007669"/>
    <property type="project" value="InterPro"/>
</dbReference>
<sequence>MLHARTPLSITKRLAAVTTGLALLAGMTACSGDGKIPAAAGASGGGLTVAKAKQKGTLNIAIGNEPPYTKIAGDGSVTGAEPDVVRAVAKRMGIKNVKGTVTPYDSMIPGLKAGRWDTVAAGLFMKQSRCSQVIYTSPVIVSTESFAVPTGNPKKLATIADVTKNPKLKVAVLKGGFEEGILDGVKLAGGQKVVVSDAQTGVEALKSNRADAFLLPTLSLTDLKKTSGGFDVTKAISDAPVTGSGAAFATTDKAFANAYNAELEKFKKTSEFDSIMSKWGFDADAARKATVTELCKSKG</sequence>
<dbReference type="PROSITE" id="PS51257">
    <property type="entry name" value="PROKAR_LIPOPROTEIN"/>
    <property type="match status" value="1"/>
</dbReference>
<protein>
    <submittedName>
        <fullName evidence="4">Ectoine/hydroxyectoine ABC transporter substrate-binding protein EhuB</fullName>
    </submittedName>
</protein>
<dbReference type="GO" id="GO:0033294">
    <property type="term" value="F:ectoine binding"/>
    <property type="evidence" value="ECO:0007669"/>
    <property type="project" value="InterPro"/>
</dbReference>